<evidence type="ECO:0000256" key="1">
    <source>
        <dbReference type="ARBA" id="ARBA00022603"/>
    </source>
</evidence>
<protein>
    <submittedName>
        <fullName evidence="4">Methyltransferase</fullName>
    </submittedName>
</protein>
<gene>
    <name evidence="4" type="ORF">AR543_15535</name>
</gene>
<dbReference type="Gene3D" id="2.20.25.110">
    <property type="entry name" value="S-adenosyl-L-methionine-dependent methyltransferases"/>
    <property type="match status" value="1"/>
</dbReference>
<accession>A0A172ZIQ1</accession>
<dbReference type="CDD" id="cd02440">
    <property type="entry name" value="AdoMet_MTases"/>
    <property type="match status" value="1"/>
</dbReference>
<dbReference type="RefSeq" id="WP_060535384.1">
    <property type="nucleotide sequence ID" value="NZ_CP013023.1"/>
</dbReference>
<dbReference type="InterPro" id="IPR029063">
    <property type="entry name" value="SAM-dependent_MTases_sf"/>
</dbReference>
<organism evidence="4 5">
    <name type="scientific">Paenibacillus bovis</name>
    <dbReference type="NCBI Taxonomy" id="1616788"/>
    <lineage>
        <taxon>Bacteria</taxon>
        <taxon>Bacillati</taxon>
        <taxon>Bacillota</taxon>
        <taxon>Bacilli</taxon>
        <taxon>Bacillales</taxon>
        <taxon>Paenibacillaceae</taxon>
        <taxon>Paenibacillus</taxon>
    </lineage>
</organism>
<proteinExistence type="predicted"/>
<evidence type="ECO:0000259" key="3">
    <source>
        <dbReference type="Pfam" id="PF13649"/>
    </source>
</evidence>
<keyword evidence="5" id="KW-1185">Reference proteome</keyword>
<reference evidence="4 5" key="2">
    <citation type="journal article" date="2016" name="Int. J. Syst. Evol. Microbiol.">
        <title>Paenibacillus bovis sp. nov., isolated from raw yak (Bos grunniens) milk.</title>
        <authorList>
            <person name="Gao C."/>
            <person name="Han J."/>
            <person name="Liu Z."/>
            <person name="Xu X."/>
            <person name="Hang F."/>
            <person name="Wu Z."/>
        </authorList>
    </citation>
    <scope>NUCLEOTIDE SEQUENCE [LARGE SCALE GENOMIC DNA]</scope>
    <source>
        <strain evidence="4 5">BD3526</strain>
    </source>
</reference>
<dbReference type="STRING" id="1616788.AR543_15535"/>
<dbReference type="GO" id="GO:0008168">
    <property type="term" value="F:methyltransferase activity"/>
    <property type="evidence" value="ECO:0007669"/>
    <property type="project" value="UniProtKB-KW"/>
</dbReference>
<evidence type="ECO:0000256" key="2">
    <source>
        <dbReference type="ARBA" id="ARBA00022679"/>
    </source>
</evidence>
<name>A0A172ZIQ1_9BACL</name>
<keyword evidence="1 4" id="KW-0489">Methyltransferase</keyword>
<keyword evidence="2 4" id="KW-0808">Transferase</keyword>
<evidence type="ECO:0000313" key="4">
    <source>
        <dbReference type="EMBL" id="ANF97272.1"/>
    </source>
</evidence>
<dbReference type="KEGG" id="pbv:AR543_15535"/>
<dbReference type="Proteomes" id="UP000078148">
    <property type="component" value="Chromosome"/>
</dbReference>
<dbReference type="GO" id="GO:0032259">
    <property type="term" value="P:methylation"/>
    <property type="evidence" value="ECO:0007669"/>
    <property type="project" value="UniProtKB-KW"/>
</dbReference>
<dbReference type="SUPFAM" id="SSF53335">
    <property type="entry name" value="S-adenosyl-L-methionine-dependent methyltransferases"/>
    <property type="match status" value="1"/>
</dbReference>
<dbReference type="InterPro" id="IPR041698">
    <property type="entry name" value="Methyltransf_25"/>
</dbReference>
<dbReference type="PANTHER" id="PTHR43861:SF1">
    <property type="entry name" value="TRANS-ACONITATE 2-METHYLTRANSFERASE"/>
    <property type="match status" value="1"/>
</dbReference>
<dbReference type="Pfam" id="PF13649">
    <property type="entry name" value="Methyltransf_25"/>
    <property type="match status" value="1"/>
</dbReference>
<dbReference type="OrthoDB" id="9804312at2"/>
<feature type="domain" description="Methyltransferase" evidence="3">
    <location>
        <begin position="42"/>
        <end position="141"/>
    </location>
</feature>
<dbReference type="AlphaFoldDB" id="A0A172ZIQ1"/>
<evidence type="ECO:0000313" key="5">
    <source>
        <dbReference type="Proteomes" id="UP000078148"/>
    </source>
</evidence>
<sequence>MHSTYYNSEEYDQPQLYDQENGSYTEDIAFLRQLAEQVQGPIIDLACGTGRATIPLAQAGYPMIGIDIHQGMLDQAKAKAAILLKDHYQSIQWLEQDCTSFQLDQRSDFIFTVGNSFQHFLTNEEQDGLLYSVNHHLNSGGWFVFNTRSPSAEELLQPETEEYWRSYTDTTTGQDVDVYTISRYDALNQIQHYETIRRFRETVNQSADERITHIYLRYVYPQEMKRLLSSHRFEVVECYGDWQKTPLGSTSEEMIYVCRKR</sequence>
<dbReference type="EMBL" id="CP013023">
    <property type="protein sequence ID" value="ANF97272.1"/>
    <property type="molecule type" value="Genomic_DNA"/>
</dbReference>
<reference evidence="5" key="1">
    <citation type="submission" date="2015-10" db="EMBL/GenBank/DDBJ databases">
        <title>Genome of Paenibacillus bovis sp. nov.</title>
        <authorList>
            <person name="Wu Z."/>
            <person name="Gao C."/>
            <person name="Liu Z."/>
            <person name="Zheng H."/>
        </authorList>
    </citation>
    <scope>NUCLEOTIDE SEQUENCE [LARGE SCALE GENOMIC DNA]</scope>
    <source>
        <strain evidence="5">BD3526</strain>
    </source>
</reference>
<dbReference type="PANTHER" id="PTHR43861">
    <property type="entry name" value="TRANS-ACONITATE 2-METHYLTRANSFERASE-RELATED"/>
    <property type="match status" value="1"/>
</dbReference>
<dbReference type="Gene3D" id="3.40.50.150">
    <property type="entry name" value="Vaccinia Virus protein VP39"/>
    <property type="match status" value="1"/>
</dbReference>